<dbReference type="AlphaFoldDB" id="A0A6A5UET4"/>
<organism evidence="4 5">
    <name type="scientific">Byssothecium circinans</name>
    <dbReference type="NCBI Taxonomy" id="147558"/>
    <lineage>
        <taxon>Eukaryota</taxon>
        <taxon>Fungi</taxon>
        <taxon>Dikarya</taxon>
        <taxon>Ascomycota</taxon>
        <taxon>Pezizomycotina</taxon>
        <taxon>Dothideomycetes</taxon>
        <taxon>Pleosporomycetidae</taxon>
        <taxon>Pleosporales</taxon>
        <taxon>Massarineae</taxon>
        <taxon>Massarinaceae</taxon>
        <taxon>Byssothecium</taxon>
    </lineage>
</organism>
<name>A0A6A5UET4_9PLEO</name>
<dbReference type="EMBL" id="ML976977">
    <property type="protein sequence ID" value="KAF1963723.1"/>
    <property type="molecule type" value="Genomic_DNA"/>
</dbReference>
<evidence type="ECO:0000256" key="3">
    <source>
        <dbReference type="SAM" id="SignalP"/>
    </source>
</evidence>
<feature type="transmembrane region" description="Helical" evidence="2">
    <location>
        <begin position="45"/>
        <end position="65"/>
    </location>
</feature>
<reference evidence="4" key="1">
    <citation type="journal article" date="2020" name="Stud. Mycol.">
        <title>101 Dothideomycetes genomes: a test case for predicting lifestyles and emergence of pathogens.</title>
        <authorList>
            <person name="Haridas S."/>
            <person name="Albert R."/>
            <person name="Binder M."/>
            <person name="Bloem J."/>
            <person name="Labutti K."/>
            <person name="Salamov A."/>
            <person name="Andreopoulos B."/>
            <person name="Baker S."/>
            <person name="Barry K."/>
            <person name="Bills G."/>
            <person name="Bluhm B."/>
            <person name="Cannon C."/>
            <person name="Castanera R."/>
            <person name="Culley D."/>
            <person name="Daum C."/>
            <person name="Ezra D."/>
            <person name="Gonzalez J."/>
            <person name="Henrissat B."/>
            <person name="Kuo A."/>
            <person name="Liang C."/>
            <person name="Lipzen A."/>
            <person name="Lutzoni F."/>
            <person name="Magnuson J."/>
            <person name="Mondo S."/>
            <person name="Nolan M."/>
            <person name="Ohm R."/>
            <person name="Pangilinan J."/>
            <person name="Park H.-J."/>
            <person name="Ramirez L."/>
            <person name="Alfaro M."/>
            <person name="Sun H."/>
            <person name="Tritt A."/>
            <person name="Yoshinaga Y."/>
            <person name="Zwiers L.-H."/>
            <person name="Turgeon B."/>
            <person name="Goodwin S."/>
            <person name="Spatafora J."/>
            <person name="Crous P."/>
            <person name="Grigoriev I."/>
        </authorList>
    </citation>
    <scope>NUCLEOTIDE SEQUENCE</scope>
    <source>
        <strain evidence="4">CBS 675.92</strain>
    </source>
</reference>
<feature type="chain" id="PRO_5025466490" evidence="3">
    <location>
        <begin position="22"/>
        <end position="436"/>
    </location>
</feature>
<dbReference type="OrthoDB" id="3771823at2759"/>
<proteinExistence type="predicted"/>
<feature type="region of interest" description="Disordered" evidence="1">
    <location>
        <begin position="323"/>
        <end position="403"/>
    </location>
</feature>
<evidence type="ECO:0000256" key="2">
    <source>
        <dbReference type="SAM" id="Phobius"/>
    </source>
</evidence>
<feature type="compositionally biased region" description="Basic and acidic residues" evidence="1">
    <location>
        <begin position="378"/>
        <end position="399"/>
    </location>
</feature>
<feature type="region of interest" description="Disordered" evidence="1">
    <location>
        <begin position="87"/>
        <end position="130"/>
    </location>
</feature>
<dbReference type="Proteomes" id="UP000800035">
    <property type="component" value="Unassembled WGS sequence"/>
</dbReference>
<evidence type="ECO:0000313" key="5">
    <source>
        <dbReference type="Proteomes" id="UP000800035"/>
    </source>
</evidence>
<feature type="signal peptide" evidence="3">
    <location>
        <begin position="1"/>
        <end position="21"/>
    </location>
</feature>
<evidence type="ECO:0000256" key="1">
    <source>
        <dbReference type="SAM" id="MobiDB-lite"/>
    </source>
</evidence>
<keyword evidence="2" id="KW-0812">Transmembrane</keyword>
<gene>
    <name evidence="4" type="ORF">CC80DRAFT_588073</name>
</gene>
<protein>
    <submittedName>
        <fullName evidence="4">Uncharacterized protein</fullName>
    </submittedName>
</protein>
<feature type="compositionally biased region" description="Pro residues" evidence="1">
    <location>
        <begin position="337"/>
        <end position="348"/>
    </location>
</feature>
<accession>A0A6A5UET4</accession>
<keyword evidence="5" id="KW-1185">Reference proteome</keyword>
<feature type="compositionally biased region" description="Acidic residues" evidence="1">
    <location>
        <begin position="368"/>
        <end position="377"/>
    </location>
</feature>
<keyword evidence="3" id="KW-0732">Signal</keyword>
<feature type="compositionally biased region" description="Low complexity" evidence="1">
    <location>
        <begin position="91"/>
        <end position="100"/>
    </location>
</feature>
<evidence type="ECO:0000313" key="4">
    <source>
        <dbReference type="EMBL" id="KAF1963723.1"/>
    </source>
</evidence>
<keyword evidence="2" id="KW-0472">Membrane</keyword>
<keyword evidence="2" id="KW-1133">Transmembrane helix</keyword>
<sequence>MSPLSSFFLSLFLSTLSSVTALPLPSPDRRHVYKRSAYSPKDVGVGFGIAIGALISVLIVFYLGFQRGKAGSWLWWRKPVPTFEPAVKSMSSPTPSFTPTLGRRSTTNISGKTIAPSFRPSLGRSPTSLSGKTISTHTPMYSSTFTPSFSPVSEKPQEGSIQIVAERKFEEFGSHMQVEQVVHELGTTSPRRPASAWTATTAKSMTKSEWLRNTYMSSTSTKASRRKSFFTAYRKSGFTVASAKEIINSRPGLEERNTRGSFDDWRSDYAPSRRMTHITHRTSGSKSFFCSAAAEIEEQEREYAALAAQLQIQFKEQLSQETLVSPVSPMEPTSLPGSPPMPPSPTIPMPVVIRTSPTIDGSEWSYGSEDEDDGDEKGDEKEGARDFTLYTEKENYAEKEGEEEMDWQGLEWLRKVYNERRSRYQSGFQSVYIGES</sequence>